<dbReference type="SMART" id="SM00181">
    <property type="entry name" value="EGF"/>
    <property type="match status" value="14"/>
</dbReference>
<feature type="domain" description="EGF-like" evidence="32">
    <location>
        <begin position="317"/>
        <end position="353"/>
    </location>
</feature>
<evidence type="ECO:0000256" key="5">
    <source>
        <dbReference type="ARBA" id="ARBA00022536"/>
    </source>
</evidence>
<evidence type="ECO:0000256" key="2">
    <source>
        <dbReference type="ARBA" id="ARBA00004202"/>
    </source>
</evidence>
<dbReference type="GO" id="GO:0015031">
    <property type="term" value="P:protein transport"/>
    <property type="evidence" value="ECO:0007669"/>
    <property type="project" value="UniProtKB-KW"/>
</dbReference>
<feature type="domain" description="CUB" evidence="31">
    <location>
        <begin position="2704"/>
        <end position="2816"/>
    </location>
</feature>
<feature type="domain" description="CUB" evidence="31">
    <location>
        <begin position="1641"/>
        <end position="1754"/>
    </location>
</feature>
<dbReference type="GO" id="GO:0005509">
    <property type="term" value="F:calcium ion binding"/>
    <property type="evidence" value="ECO:0007669"/>
    <property type="project" value="InterPro"/>
</dbReference>
<dbReference type="PANTHER" id="PTHR24251">
    <property type="entry name" value="OVOCHYMASE-RELATED"/>
    <property type="match status" value="1"/>
</dbReference>
<dbReference type="InterPro" id="IPR049883">
    <property type="entry name" value="NOTCH1_EGF-like"/>
</dbReference>
<evidence type="ECO:0000256" key="12">
    <source>
        <dbReference type="ARBA" id="ARBA00022737"/>
    </source>
</evidence>
<evidence type="ECO:0000256" key="6">
    <source>
        <dbReference type="ARBA" id="ARBA00022548"/>
    </source>
</evidence>
<evidence type="ECO:0000256" key="14">
    <source>
        <dbReference type="ARBA" id="ARBA00022837"/>
    </source>
</evidence>
<evidence type="ECO:0000256" key="26">
    <source>
        <dbReference type="ARBA" id="ARBA00049611"/>
    </source>
</evidence>
<evidence type="ECO:0000256" key="29">
    <source>
        <dbReference type="PROSITE-ProRule" id="PRU00076"/>
    </source>
</evidence>
<comment type="function">
    <text evidence="26">Endocytic receptor which plays a role in lipoprotein, vitamin and iron metabolism by facilitating their uptake. Acts together with LRP2 to mediate endocytosis of high-density lipoproteins, GC, hemoglobin, ALB, TF and SCGB1A1. Acts together with AMN to mediate endocytosis of the CBLIF-cobalamin complex. Binds to ALB, MB, Kappa and lambda-light chains, TF, hemoglobin, GC, SCGB1A1, APOA1, high density lipoprotein, and the CBLIF-cobalamin complex. Ligand binding requires calcium. Serves as important transporter in several absorptive epithelia, including intestine, renal proximal tubules and embryonic yolk sac. May play an important role in the development of the peri-implantation embryo through internalization of APOA1 and cholesterol. Binds to LGALS3 at the maternal-fetal interface.</text>
</comment>
<keyword evidence="3" id="KW-0813">Transport</keyword>
<feature type="domain" description="CUB" evidence="31">
    <location>
        <begin position="1413"/>
        <end position="1525"/>
    </location>
</feature>
<keyword evidence="21" id="KW-0753">Steroid metabolism</keyword>
<keyword evidence="7" id="KW-0597">Phosphoprotein</keyword>
<dbReference type="STRING" id="7574.A0A1S3K4V4"/>
<feature type="domain" description="CUB" evidence="31">
    <location>
        <begin position="1529"/>
        <end position="1640"/>
    </location>
</feature>
<keyword evidence="13" id="KW-0967">Endosome</keyword>
<comment type="subunit">
    <text evidence="27">Interacts with AMN. Component of the cubam complex composed of one CUBN trimer and one AMN chain. The cubam complex can dimerize. Interacts with LRP2 in a dual-receptor complex in a calcium-dependent manner. Found in a complex with PID1/PCLI1, LRP1 and CUBNI. Interacts with LRP1 and PID1/PCLI1.</text>
</comment>
<keyword evidence="20" id="KW-0325">Glycoprotein</keyword>
<dbReference type="InterPro" id="IPR019825">
    <property type="entry name" value="Lectin_legB_Mn/Ca_BS"/>
</dbReference>
<dbReference type="Proteomes" id="UP000085678">
    <property type="component" value="Unplaced"/>
</dbReference>
<dbReference type="FunFam" id="2.60.120.290:FF:000042">
    <property type="entry name" value="AGAP005526-PA"/>
    <property type="match status" value="1"/>
</dbReference>
<dbReference type="GO" id="GO:0016324">
    <property type="term" value="C:apical plasma membrane"/>
    <property type="evidence" value="ECO:0007669"/>
    <property type="project" value="UniProtKB-ARBA"/>
</dbReference>
<accession>A0A1S3K4V4</accession>
<feature type="domain" description="CUB" evidence="31">
    <location>
        <begin position="821"/>
        <end position="936"/>
    </location>
</feature>
<feature type="domain" description="CUB" evidence="31">
    <location>
        <begin position="2820"/>
        <end position="2932"/>
    </location>
</feature>
<comment type="subcellular location">
    <subcellularLocation>
        <location evidence="2">Cell membrane</location>
        <topology evidence="2">Peripheral membrane protein</topology>
    </subcellularLocation>
    <subcellularLocation>
        <location evidence="1">Endosome</location>
    </subcellularLocation>
    <subcellularLocation>
        <location evidence="24">Lysosome membrane</location>
        <topology evidence="24">Peripheral membrane protein</topology>
    </subcellularLocation>
</comment>
<dbReference type="KEGG" id="lak:106178857"/>
<feature type="domain" description="EGF-like" evidence="32">
    <location>
        <begin position="264"/>
        <end position="302"/>
    </location>
</feature>
<dbReference type="PROSITE" id="PS00010">
    <property type="entry name" value="ASX_HYDROXYL"/>
    <property type="match status" value="4"/>
</dbReference>
<dbReference type="Pfam" id="PF00008">
    <property type="entry name" value="EGF"/>
    <property type="match status" value="3"/>
</dbReference>
<dbReference type="Gene3D" id="2.60.120.290">
    <property type="entry name" value="Spermadhesin, CUB domain"/>
    <property type="match status" value="21"/>
</dbReference>
<feature type="disulfide bond" evidence="29">
    <location>
        <begin position="343"/>
        <end position="352"/>
    </location>
</feature>
<dbReference type="PROSITE" id="PS01186">
    <property type="entry name" value="EGF_2"/>
    <property type="match status" value="2"/>
</dbReference>
<feature type="coiled-coil region" evidence="30">
    <location>
        <begin position="19"/>
        <end position="46"/>
    </location>
</feature>
<keyword evidence="33" id="KW-1185">Reference proteome</keyword>
<dbReference type="FunFam" id="2.10.25.10:FF:000143">
    <property type="entry name" value="Protein crumbs 1"/>
    <property type="match status" value="1"/>
</dbReference>
<evidence type="ECO:0000256" key="16">
    <source>
        <dbReference type="ARBA" id="ARBA00023098"/>
    </source>
</evidence>
<feature type="domain" description="EGF-like" evidence="32">
    <location>
        <begin position="780"/>
        <end position="816"/>
    </location>
</feature>
<keyword evidence="10" id="KW-0479">Metal-binding</keyword>
<feature type="disulfide bond" evidence="28">
    <location>
        <begin position="1988"/>
        <end position="2015"/>
    </location>
</feature>
<feature type="domain" description="CUB" evidence="31">
    <location>
        <begin position="1059"/>
        <end position="1171"/>
    </location>
</feature>
<dbReference type="PROSITE" id="PS01187">
    <property type="entry name" value="EGF_CA"/>
    <property type="match status" value="3"/>
</dbReference>
<dbReference type="Pfam" id="PF12661">
    <property type="entry name" value="hEGF"/>
    <property type="match status" value="2"/>
</dbReference>
<reference evidence="34" key="2">
    <citation type="submission" date="2025-08" db="UniProtKB">
        <authorList>
            <consortium name="RefSeq"/>
        </authorList>
    </citation>
    <scope>IDENTIFICATION</scope>
</reference>
<feature type="domain" description="EGF-like" evidence="32">
    <location>
        <begin position="742"/>
        <end position="778"/>
    </location>
</feature>
<dbReference type="RefSeq" id="XP_013417665.1">
    <property type="nucleotide sequence ID" value="XM_013562211.1"/>
</dbReference>
<feature type="domain" description="CUB" evidence="31">
    <location>
        <begin position="1873"/>
        <end position="1987"/>
    </location>
</feature>
<dbReference type="FunFam" id="2.10.25.10:FF:000472">
    <property type="entry name" value="Uncharacterized protein, isoform A"/>
    <property type="match status" value="2"/>
</dbReference>
<dbReference type="InterPro" id="IPR013032">
    <property type="entry name" value="EGF-like_CS"/>
</dbReference>
<keyword evidence="17" id="KW-0472">Membrane</keyword>
<feature type="domain" description="CUB" evidence="31">
    <location>
        <begin position="1172"/>
        <end position="1286"/>
    </location>
</feature>
<evidence type="ECO:0000259" key="31">
    <source>
        <dbReference type="PROSITE" id="PS01180"/>
    </source>
</evidence>
<feature type="disulfide bond" evidence="29">
    <location>
        <begin position="768"/>
        <end position="777"/>
    </location>
</feature>
<dbReference type="InterPro" id="IPR024731">
    <property type="entry name" value="NELL2-like_EGF"/>
</dbReference>
<feature type="disulfide bond" evidence="28">
    <location>
        <begin position="396"/>
        <end position="423"/>
    </location>
</feature>
<gene>
    <name evidence="34" type="primary">LOC106178857</name>
</gene>
<keyword evidence="18 29" id="KW-1015">Disulfide bond</keyword>
<dbReference type="GO" id="GO:0005765">
    <property type="term" value="C:lysosomal membrane"/>
    <property type="evidence" value="ECO:0007669"/>
    <property type="project" value="UniProtKB-SubCell"/>
</dbReference>
<evidence type="ECO:0000256" key="17">
    <source>
        <dbReference type="ARBA" id="ARBA00023136"/>
    </source>
</evidence>
<evidence type="ECO:0000256" key="25">
    <source>
        <dbReference type="ARBA" id="ARBA00023878"/>
    </source>
</evidence>
<dbReference type="InterPro" id="IPR009030">
    <property type="entry name" value="Growth_fac_rcpt_cys_sf"/>
</dbReference>
<keyword evidence="15" id="KW-0653">Protein transport</keyword>
<name>A0A1S3K4V4_LINAN</name>
<evidence type="ECO:0000256" key="27">
    <source>
        <dbReference type="ARBA" id="ARBA00049703"/>
    </source>
</evidence>
<dbReference type="SUPFAM" id="SSF49854">
    <property type="entry name" value="Spermadhesin, CUB domain"/>
    <property type="match status" value="21"/>
</dbReference>
<feature type="domain" description="EGF-like" evidence="32">
    <location>
        <begin position="41"/>
        <end position="77"/>
    </location>
</feature>
<evidence type="ECO:0000313" key="34">
    <source>
        <dbReference type="RefSeq" id="XP_013417665.1"/>
    </source>
</evidence>
<dbReference type="Pfam" id="PF12947">
    <property type="entry name" value="EGF_3"/>
    <property type="match status" value="2"/>
</dbReference>
<dbReference type="FunFam" id="2.60.120.290:FF:000005">
    <property type="entry name" value="Procollagen C-endopeptidase enhancer 1"/>
    <property type="match status" value="3"/>
</dbReference>
<feature type="domain" description="CUB" evidence="31">
    <location>
        <begin position="515"/>
        <end position="575"/>
    </location>
</feature>
<evidence type="ECO:0000256" key="18">
    <source>
        <dbReference type="ARBA" id="ARBA00023157"/>
    </source>
</evidence>
<keyword evidence="19" id="KW-1207">Sterol metabolism</keyword>
<feature type="domain" description="CUB" evidence="31">
    <location>
        <begin position="2217"/>
        <end position="2329"/>
    </location>
</feature>
<proteinExistence type="predicted"/>
<dbReference type="PROSITE" id="PS50026">
    <property type="entry name" value="EGF_3"/>
    <property type="match status" value="8"/>
</dbReference>
<dbReference type="SUPFAM" id="SSF57196">
    <property type="entry name" value="EGF/Laminin"/>
    <property type="match status" value="7"/>
</dbReference>
<feature type="domain" description="CUB" evidence="31">
    <location>
        <begin position="2937"/>
        <end position="3057"/>
    </location>
</feature>
<dbReference type="InterPro" id="IPR018097">
    <property type="entry name" value="EGF_Ca-bd_CS"/>
</dbReference>
<dbReference type="CDD" id="cd00054">
    <property type="entry name" value="EGF_CA"/>
    <property type="match status" value="8"/>
</dbReference>
<feature type="domain" description="CUB" evidence="31">
    <location>
        <begin position="1756"/>
        <end position="1869"/>
    </location>
</feature>
<feature type="disulfide bond" evidence="29">
    <location>
        <begin position="806"/>
        <end position="815"/>
    </location>
</feature>
<feature type="domain" description="EGF-like" evidence="32">
    <location>
        <begin position="689"/>
        <end position="727"/>
    </location>
</feature>
<feature type="disulfide bond" evidence="28">
    <location>
        <begin position="940"/>
        <end position="967"/>
    </location>
</feature>
<comment type="caution">
    <text evidence="29">Lacks conserved residue(s) required for the propagation of feature annotation.</text>
</comment>
<dbReference type="Pfam" id="PF07645">
    <property type="entry name" value="EGF_CA"/>
    <property type="match status" value="5"/>
</dbReference>
<dbReference type="InParanoid" id="A0A1S3K4V4"/>
<keyword evidence="5 29" id="KW-0245">EGF-like domain</keyword>
<evidence type="ECO:0000256" key="28">
    <source>
        <dbReference type="PROSITE-ProRule" id="PRU00059"/>
    </source>
</evidence>
<evidence type="ECO:0000256" key="22">
    <source>
        <dbReference type="ARBA" id="ARBA00023228"/>
    </source>
</evidence>
<evidence type="ECO:0000256" key="21">
    <source>
        <dbReference type="ARBA" id="ARBA00023221"/>
    </source>
</evidence>
<evidence type="ECO:0000256" key="24">
    <source>
        <dbReference type="ARBA" id="ARBA00023765"/>
    </source>
</evidence>
<reference evidence="34" key="1">
    <citation type="journal article" date="2015" name="Nat. Commun.">
        <title>The Lingula genome provides insights into brachiopod evolution and the origin of phosphate biomineralization.</title>
        <authorList>
            <person name="Luo Y.J."/>
            <person name="Takeuchi T."/>
            <person name="Koyanagi R."/>
            <person name="Yamada L."/>
            <person name="Kanda M."/>
            <person name="Khalturina M."/>
            <person name="Fujie M."/>
            <person name="Yamasaki S.I."/>
            <person name="Endo K."/>
            <person name="Satoh N."/>
        </authorList>
    </citation>
    <scope>NUCLEOTIDE SEQUENCE</scope>
</reference>
<feature type="disulfide bond" evidence="28">
    <location>
        <begin position="515"/>
        <end position="542"/>
    </location>
</feature>
<keyword evidence="22" id="KW-0458">Lysosome</keyword>
<evidence type="ECO:0000256" key="23">
    <source>
        <dbReference type="ARBA" id="ARBA00023285"/>
    </source>
</evidence>
<evidence type="ECO:0000256" key="20">
    <source>
        <dbReference type="ARBA" id="ARBA00023180"/>
    </source>
</evidence>
<evidence type="ECO:0000259" key="32">
    <source>
        <dbReference type="PROSITE" id="PS50026"/>
    </source>
</evidence>
<dbReference type="GO" id="GO:0005768">
    <property type="term" value="C:endosome"/>
    <property type="evidence" value="ECO:0007669"/>
    <property type="project" value="UniProtKB-SubCell"/>
</dbReference>
<dbReference type="SUPFAM" id="SSF57184">
    <property type="entry name" value="Growth factor receptor domain"/>
    <property type="match status" value="1"/>
</dbReference>
<dbReference type="PROSITE" id="PS00307">
    <property type="entry name" value="LECTIN_LEGUME_BETA"/>
    <property type="match status" value="1"/>
</dbReference>
<feature type="domain" description="CUB" evidence="31">
    <location>
        <begin position="2585"/>
        <end position="2702"/>
    </location>
</feature>
<keyword evidence="16" id="KW-0443">Lipid metabolism</keyword>
<feature type="domain" description="CUB" evidence="31">
    <location>
        <begin position="1988"/>
        <end position="2102"/>
    </location>
</feature>
<dbReference type="Gene3D" id="2.10.25.10">
    <property type="entry name" value="Laminin"/>
    <property type="match status" value="10"/>
</dbReference>
<feature type="domain" description="EGF-like" evidence="32">
    <location>
        <begin position="79"/>
        <end position="120"/>
    </location>
</feature>
<feature type="domain" description="CUB" evidence="31">
    <location>
        <begin position="2106"/>
        <end position="2216"/>
    </location>
</feature>
<feature type="domain" description="EGF-like" evidence="32">
    <location>
        <begin position="355"/>
        <end position="391"/>
    </location>
</feature>
<dbReference type="SMART" id="SM00042">
    <property type="entry name" value="CUB"/>
    <property type="match status" value="21"/>
</dbReference>
<keyword evidence="6" id="KW-0153">Cholesterol metabolism</keyword>
<dbReference type="Pfam" id="PF00431">
    <property type="entry name" value="CUB"/>
    <property type="match status" value="21"/>
</dbReference>
<dbReference type="FunFam" id="2.10.25.10:FF:000379">
    <property type="entry name" value="Cubilin"/>
    <property type="match status" value="2"/>
</dbReference>
<keyword evidence="23" id="KW-0170">Cobalt</keyword>
<evidence type="ECO:0000256" key="15">
    <source>
        <dbReference type="ARBA" id="ARBA00022927"/>
    </source>
</evidence>
<dbReference type="CDD" id="cd00041">
    <property type="entry name" value="CUB"/>
    <property type="match status" value="21"/>
</dbReference>
<feature type="domain" description="CUB" evidence="31">
    <location>
        <begin position="940"/>
        <end position="1053"/>
    </location>
</feature>
<evidence type="ECO:0000256" key="3">
    <source>
        <dbReference type="ARBA" id="ARBA00022448"/>
    </source>
</evidence>
<feature type="disulfide bond" evidence="29">
    <location>
        <begin position="67"/>
        <end position="76"/>
    </location>
</feature>
<dbReference type="InterPro" id="IPR000742">
    <property type="entry name" value="EGF"/>
</dbReference>
<evidence type="ECO:0000256" key="1">
    <source>
        <dbReference type="ARBA" id="ARBA00004177"/>
    </source>
</evidence>
<feature type="disulfide bond" evidence="29">
    <location>
        <begin position="381"/>
        <end position="390"/>
    </location>
</feature>
<evidence type="ECO:0000256" key="11">
    <source>
        <dbReference type="ARBA" id="ARBA00022729"/>
    </source>
</evidence>
<feature type="non-terminal residue" evidence="34">
    <location>
        <position position="3060"/>
    </location>
</feature>
<dbReference type="FunFam" id="2.60.120.290:FF:000013">
    <property type="entry name" value="Membrane frizzled-related protein"/>
    <property type="match status" value="15"/>
</dbReference>
<feature type="domain" description="CUB" evidence="31">
    <location>
        <begin position="1292"/>
        <end position="1407"/>
    </location>
</feature>
<dbReference type="GO" id="GO:0008203">
    <property type="term" value="P:cholesterol metabolic process"/>
    <property type="evidence" value="ECO:0007669"/>
    <property type="project" value="UniProtKB-KW"/>
</dbReference>
<dbReference type="GeneID" id="106178857"/>
<keyword evidence="8" id="KW-0846">Cobalamin</keyword>
<dbReference type="PROSITE" id="PS01180">
    <property type="entry name" value="CUB"/>
    <property type="match status" value="21"/>
</dbReference>
<dbReference type="GO" id="GO:0031419">
    <property type="term" value="F:cobalamin binding"/>
    <property type="evidence" value="ECO:0007669"/>
    <property type="project" value="UniProtKB-KW"/>
</dbReference>
<keyword evidence="14" id="KW-0106">Calcium</keyword>
<protein>
    <recommendedName>
        <fullName evidence="25">Cubilin</fullName>
    </recommendedName>
</protein>
<dbReference type="PROSITE" id="PS00022">
    <property type="entry name" value="EGF_1"/>
    <property type="match status" value="6"/>
</dbReference>
<dbReference type="FunCoup" id="A0A1S3K4V4">
    <property type="interactions" value="17"/>
</dbReference>
<evidence type="ECO:0000313" key="33">
    <source>
        <dbReference type="Proteomes" id="UP000085678"/>
    </source>
</evidence>
<dbReference type="OrthoDB" id="6022136at2759"/>
<evidence type="ECO:0000256" key="19">
    <source>
        <dbReference type="ARBA" id="ARBA00023166"/>
    </source>
</evidence>
<keyword evidence="4" id="KW-1003">Cell membrane</keyword>
<evidence type="ECO:0000256" key="13">
    <source>
        <dbReference type="ARBA" id="ARBA00022753"/>
    </source>
</evidence>
<dbReference type="FunFam" id="2.10.25.10:FF:000260">
    <property type="entry name" value="Notch receptor 4"/>
    <property type="match status" value="1"/>
</dbReference>
<dbReference type="InterPro" id="IPR035914">
    <property type="entry name" value="Sperma_CUB_dom_sf"/>
</dbReference>
<dbReference type="InterPro" id="IPR001881">
    <property type="entry name" value="EGF-like_Ca-bd_dom"/>
</dbReference>
<dbReference type="InterPro" id="IPR000152">
    <property type="entry name" value="EGF-type_Asp/Asn_hydroxyl_site"/>
</dbReference>
<keyword evidence="12" id="KW-0677">Repeat</keyword>
<evidence type="ECO:0000256" key="30">
    <source>
        <dbReference type="SAM" id="Coils"/>
    </source>
</evidence>
<evidence type="ECO:0000256" key="9">
    <source>
        <dbReference type="ARBA" id="ARBA00022685"/>
    </source>
</evidence>
<dbReference type="SMART" id="SM00179">
    <property type="entry name" value="EGF_CA"/>
    <property type="match status" value="11"/>
</dbReference>
<sequence length="3060" mass="330471">MPTSPTSQPNNNNNNNYIVRRLRARVANLERQMRRLNRLLTRNECASNPCQNGGTCVDLYNGYTCRCPSAWQGTRCNEDVNECATLAGTDMGCQNGATCTNTIGSFRCTCTANYRGIRCTETHQDCTGASAQELCGHGTCVNVPRTNPNLPKYDCICEDGWTKDSGSNPACVADINECDSNNPPCSSDPPVQCINLPGTFHCGNCPVGYTGNGFTCSDVNECLINNGGCSQTPLVQCINTRGSSVCGQCPAGYQGNGQVCLPVSGGVCSSNNGGCHPVASCVENAAVVEGRTCHCPPGYQGSGIGPSGCVAIGTVAPGNPCFNNPCGSNGQCQVNGNTYQCICNPGWSGSNCQVNINECASSPCQNGGTCVDGVNRFQCQCPSTHTGTTCQTPVGCGVALTGETGSLSFPVPNGQEYPHGVSCAWTITTTVNKVINVQFTRFDIEYHQNCDYDFLQIHDGLTASAYQIGKFCGNRAPLNGTFNSTHHQLYFWFRSDGSVAGHGFALQWTTMDPYCGGVISNRTHGSIQSPGYPGNYPHNRDCVWTIAVATTKKILFTFGTLALEHHDNCSYDFLEPKYDCICEDGWTKDSGSNPACVADINECDSNNPPCSSDPPVQCINLPGTFHCGNCPVGYTGNGFTCSDVNECLINNGGCSQTPLVQCINTRGSSVCGQCPAGYQGNGQVCLPVSGGVCSSNNGGCHPVASCVENAAVVEGRTCHCPPGYQGSGIGPSGCVAIGTVAPGNPCFNNPCGSNGQCQVNGNTYQCICNPGWTGSNCQVNINECASSPCQNGGTCVDGVNRFQCQCPSTHTGTTCQTPVGCGVALTGETGSLSFPVPNGQEYPHGVSCAWTITTTVNKVINVQFTRFDIEYHQNCDYDFLQIHDGLTASAYQIGKFCGNRAPLNGTFNSTHHQLYFWFRSDGSVAGHGFALQWTTMDPYCGGVISNRTHGSIQSPGYPGNYPHNRDCVWTIAVATTKKILFTFGTLALEHHDNCSYDFLELRDGLLETDPLLGRYCSTSEPAPIRTTGPVAQVRFHSDESLSDRGFHITYSEVDGPVTCGGDYTSGNGVIISPNYPNPYNHNDQCIWTVTVPVTEVITLTFTNMDLEAHSNCQFDYVEVRDGGNEYADLVGRYCGTQLPATFVSSINRLWVKFKSDVSNRGSGFRATWNVACGGRFTTPTGSLHSPYFPGNYPNEKECIYIIAQPRGTRITLTFQNFDIEAGNNDNCNYDYLEVRDGSGPEANLIGRYCGNAVPAPVTSSANNMWLKFKSDGSVQNHGFLATYETTDTGTDCGGSLTGQAGSFHSPGHPNVYPHGVNCTWTITVDPGYIVRLTFLTFSMEADANCRYDYVELFDSGNETSPIGNSLGRYCGSTMPPARQSRENSLTVVLVTDSSVSHEGFAASYVALNGSVSCHYELTDLVGVITSPGWPGGYPHQKTCEWTISVPQDHQIQLNITDFQLEQHANCDYDYLEIRNGGYVTSPLIGTYCGTTIDNPIRSHSNRMYLKFKSDVSQTAPGFRIFYDGSSTGCGGILTTPSGSLTSPNYPAAYGHNAECYWIIQVAEGSTIQLMFLDFDIEAHTSCAYDYVEIRESDANGARLARYCGGQTPQGVSSRTNQMWIKMRTDYSNSGRGFLAGYNALCNTRLTARRGAIESPNFPQPYPHARECTWVIEATLGNTVNISFSHLDIEAHGTCNYDYVEIRDGQDENANSLGKFCGQNVLPPAMASSGQYLWVKFKSDASVASNGFRLEWVMNGCGDDLSGDTGSFSSPGYPNPYPHRQVCIWTITVPTGKSVELTISDFDLESHSSCNYDVLEVFGGVDDTAPRLTQLCHTQTDPQVVQSTGNKMFIRFKSDVSVNGRGFTATYQSKDGGCGGNYTTPTATIMSTNYPNNYPSTTDCLYKITVQPNRVVQLTFEDFDVETHSNCSYDFVALYDGPDVNSPQIMIHCGNALPSPVTYRSSSNQMTVRMKSDGSITAKGFKATYVTGCGGMLSAETNGAITSPNYPNAYDHNSNCSWIITTDQPTARVTLIFTHMDLEDYANCSADYVMVADGNNANAPVLGTYCGTRIPPAITSFSGALYVQFVSDQSVGQSGFRAIYSKSSSFCGGDLTSQQGAFNSPGYPDNYPRETECIWTITASPGNRIQLAFSMFNLENHYLCNYDYVEIRDGGVSGDLVGRYCGTNTPSNLTASNSLWIKFRSNQANNGQGFMAEYTTVYGGQISGTSGQVASPMYPSPYPHNTEAAWVITVPLGQVVRVAFDVLDLETSGTCYFDYVQFRDGGAADAPQIGKYCGTTAPSPFTSTGNQLYVAFKSDASSTGQGFLFNWQAVSTVITTPSPTQATTPVPGCGGELSASEVANTVVSPGYPSGYVNRLNCVWTIRSTPGYKIWFNITFINLEAHSACNYDKLVLYDNDAAFGRVLGTFCGRQPNTEPVIATSNVMTAKFTTDSSVTRIGFAASYKTTCGGVLDGPTGVIQSPSYPNNYPNNANCTWVIRVTNGRTISVEFDTFNIQSTSSCNGDGIMLLNGDNSGSPPLGNDASGKYCGTTAPANINTTSNRMYINFYSDGSGSSQGFKLIFREVSVTCGGRLTLTNDVRSGFVTSPNYPQPYPHNVDCIWVITAPSTDQVQLDFVDEFNIEQHSQCQYDYVRVRDGGTENGPELGTFCGRTRPSTVHSTGNIMYVRFRTDDSVPRTGFKARYQISTCGGTINADSGSIMSPNYPDPYGNDANCEWFVNGPTGHYLTFTFEAFNLQQSDNCVNNDYLQIRDLNRTGPILGFLCGTSLPAPVRTSDSFAYLQFKTDRATTAQGFKVNFEASVEGCGGELNTPTGVITSPNYPGSYPHSRTCTWLITVAPGRRVSLEFTDVNIEAHSRCRYDYIQVYNGIMRESPSLGYFCGTTNPGIMKSSGNTMKVEFVTDGSVTNGGFRAQYTSQEPIKCGGAITNANGASGTLMSPGFQNGNYSNDEQCVWVLTNTNGGYNSSIGLRFTAFALEEHGSCNYDYLEIREGTDQTGTLLGRYCGNTTIPPRMVTPSPYLWVMFRTDHSIVDAGFSLDYNFTRCG</sequence>
<feature type="disulfide bond" evidence="29">
    <location>
        <begin position="110"/>
        <end position="119"/>
    </location>
</feature>
<organism evidence="33 34">
    <name type="scientific">Lingula anatina</name>
    <name type="common">Brachiopod</name>
    <name type="synonym">Lingula unguis</name>
    <dbReference type="NCBI Taxonomy" id="7574"/>
    <lineage>
        <taxon>Eukaryota</taxon>
        <taxon>Metazoa</taxon>
        <taxon>Spiralia</taxon>
        <taxon>Lophotrochozoa</taxon>
        <taxon>Brachiopoda</taxon>
        <taxon>Linguliformea</taxon>
        <taxon>Lingulata</taxon>
        <taxon>Lingulida</taxon>
        <taxon>Linguloidea</taxon>
        <taxon>Lingulidae</taxon>
        <taxon>Lingula</taxon>
    </lineage>
</organism>
<evidence type="ECO:0000256" key="8">
    <source>
        <dbReference type="ARBA" id="ARBA00022628"/>
    </source>
</evidence>
<keyword evidence="9" id="KW-0165">Cleavage on pair of basic residues</keyword>
<feature type="disulfide bond" evidence="28">
    <location>
        <begin position="821"/>
        <end position="848"/>
    </location>
</feature>
<feature type="domain" description="CUB" evidence="31">
    <location>
        <begin position="2348"/>
        <end position="2463"/>
    </location>
</feature>
<keyword evidence="30" id="KW-0175">Coiled coil</keyword>
<dbReference type="FunFam" id="2.60.120.290:FF:000018">
    <property type="entry name" value="cubilin"/>
    <property type="match status" value="1"/>
</dbReference>
<evidence type="ECO:0000256" key="7">
    <source>
        <dbReference type="ARBA" id="ARBA00022553"/>
    </source>
</evidence>
<dbReference type="InterPro" id="IPR000859">
    <property type="entry name" value="CUB_dom"/>
</dbReference>
<feature type="domain" description="CUB" evidence="31">
    <location>
        <begin position="396"/>
        <end position="511"/>
    </location>
</feature>
<keyword evidence="11" id="KW-0732">Signal</keyword>
<evidence type="ECO:0000256" key="4">
    <source>
        <dbReference type="ARBA" id="ARBA00022475"/>
    </source>
</evidence>
<evidence type="ECO:0000256" key="10">
    <source>
        <dbReference type="ARBA" id="ARBA00022723"/>
    </source>
</evidence>
<feature type="domain" description="CUB" evidence="31">
    <location>
        <begin position="2464"/>
        <end position="2581"/>
    </location>
</feature>